<protein>
    <submittedName>
        <fullName evidence="1">Uncharacterized protein</fullName>
    </submittedName>
</protein>
<keyword evidence="2" id="KW-1185">Reference proteome</keyword>
<accession>A0ABQ3BQQ7</accession>
<name>A0ABQ3BQQ7_9ACTN</name>
<dbReference type="Proteomes" id="UP000624183">
    <property type="component" value="Unassembled WGS sequence"/>
</dbReference>
<comment type="caution">
    <text evidence="1">The sequence shown here is derived from an EMBL/GenBank/DDBJ whole genome shotgun (WGS) entry which is preliminary data.</text>
</comment>
<dbReference type="EMBL" id="BMUW01000004">
    <property type="protein sequence ID" value="GGZ51747.1"/>
    <property type="molecule type" value="Genomic_DNA"/>
</dbReference>
<evidence type="ECO:0000313" key="2">
    <source>
        <dbReference type="Proteomes" id="UP000624183"/>
    </source>
</evidence>
<organism evidence="1 2">
    <name type="scientific">Streptomyces rubiginosohelvolus</name>
    <dbReference type="NCBI Taxonomy" id="67362"/>
    <lineage>
        <taxon>Bacteria</taxon>
        <taxon>Bacillati</taxon>
        <taxon>Actinomycetota</taxon>
        <taxon>Actinomycetes</taxon>
        <taxon>Kitasatosporales</taxon>
        <taxon>Streptomycetaceae</taxon>
        <taxon>Streptomyces</taxon>
    </lineage>
</organism>
<reference evidence="2" key="1">
    <citation type="journal article" date="2019" name="Int. J. Syst. Evol. Microbiol.">
        <title>The Global Catalogue of Microorganisms (GCM) 10K type strain sequencing project: providing services to taxonomists for standard genome sequencing and annotation.</title>
        <authorList>
            <consortium name="The Broad Institute Genomics Platform"/>
            <consortium name="The Broad Institute Genome Sequencing Center for Infectious Disease"/>
            <person name="Wu L."/>
            <person name="Ma J."/>
        </authorList>
    </citation>
    <scope>NUCLEOTIDE SEQUENCE [LARGE SCALE GENOMIC DNA]</scope>
    <source>
        <strain evidence="2">JCM 4602</strain>
    </source>
</reference>
<sequence>MEAPHPAGLYCNPARTRRTEVCESAVRLTQLGYGFGMSVEIKFTGPVDPCRYEDGEGREYRYEVNENGTLSIFEKEDGGHIGAKDQPIAVYGPAAWFSVTGDARTTKDRKPSQVRGFVG</sequence>
<gene>
    <name evidence="1" type="ORF">GCM10010328_28030</name>
</gene>
<proteinExistence type="predicted"/>
<evidence type="ECO:0000313" key="1">
    <source>
        <dbReference type="EMBL" id="GGZ51747.1"/>
    </source>
</evidence>